<name>A0A5C6Z5N3_9FLAO</name>
<keyword evidence="1" id="KW-0472">Membrane</keyword>
<keyword evidence="1" id="KW-1133">Transmembrane helix</keyword>
<protein>
    <submittedName>
        <fullName evidence="2">Uncharacterized protein</fullName>
    </submittedName>
</protein>
<dbReference type="EMBL" id="VORT01000001">
    <property type="protein sequence ID" value="TXD74886.1"/>
    <property type="molecule type" value="Genomic_DNA"/>
</dbReference>
<evidence type="ECO:0000313" key="2">
    <source>
        <dbReference type="EMBL" id="TXD74886.1"/>
    </source>
</evidence>
<organism evidence="2 3">
    <name type="scientific">Aequorivita antarctica</name>
    <dbReference type="NCBI Taxonomy" id="153266"/>
    <lineage>
        <taxon>Bacteria</taxon>
        <taxon>Pseudomonadati</taxon>
        <taxon>Bacteroidota</taxon>
        <taxon>Flavobacteriia</taxon>
        <taxon>Flavobacteriales</taxon>
        <taxon>Flavobacteriaceae</taxon>
        <taxon>Aequorivita</taxon>
    </lineage>
</organism>
<evidence type="ECO:0000313" key="3">
    <source>
        <dbReference type="Proteomes" id="UP000321497"/>
    </source>
</evidence>
<keyword evidence="1" id="KW-0812">Transmembrane</keyword>
<dbReference type="OrthoDB" id="1447714at2"/>
<evidence type="ECO:0000256" key="1">
    <source>
        <dbReference type="SAM" id="Phobius"/>
    </source>
</evidence>
<dbReference type="RefSeq" id="WP_111842885.1">
    <property type="nucleotide sequence ID" value="NZ_UEGI01000001.1"/>
</dbReference>
<gene>
    <name evidence="2" type="ORF">ESU54_01465</name>
</gene>
<keyword evidence="3" id="KW-1185">Reference proteome</keyword>
<comment type="caution">
    <text evidence="2">The sequence shown here is derived from an EMBL/GenBank/DDBJ whole genome shotgun (WGS) entry which is preliminary data.</text>
</comment>
<accession>A0A5C6Z5N3</accession>
<reference evidence="2 3" key="1">
    <citation type="submission" date="2019-08" db="EMBL/GenBank/DDBJ databases">
        <title>Genome of Aequorivita antarctica SW49 (type strain).</title>
        <authorList>
            <person name="Bowman J.P."/>
        </authorList>
    </citation>
    <scope>NUCLEOTIDE SEQUENCE [LARGE SCALE GENOMIC DNA]</scope>
    <source>
        <strain evidence="2 3">SW49</strain>
    </source>
</reference>
<sequence length="156" mass="17462">MEFSSTLVGIIITVVMLVPVIFLIMNSSGTDSKVKKSVTKLSQSNGINLKTIDVIGNCVIGVDEVSKKLVYTSKRSPSVDFKIVNMEDVKDCRAKSIKQTNKTLDWVGLEIVEKAGRLEIPFYNEHDENELSQDPFVCLQDAKRWENTLRPLLKAS</sequence>
<dbReference type="AlphaFoldDB" id="A0A5C6Z5N3"/>
<proteinExistence type="predicted"/>
<dbReference type="Proteomes" id="UP000321497">
    <property type="component" value="Unassembled WGS sequence"/>
</dbReference>
<feature type="transmembrane region" description="Helical" evidence="1">
    <location>
        <begin position="6"/>
        <end position="25"/>
    </location>
</feature>